<evidence type="ECO:0000256" key="1">
    <source>
        <dbReference type="SAM" id="MobiDB-lite"/>
    </source>
</evidence>
<feature type="compositionally biased region" description="Basic and acidic residues" evidence="1">
    <location>
        <begin position="39"/>
        <end position="50"/>
    </location>
</feature>
<keyword evidence="3" id="KW-1185">Reference proteome</keyword>
<name>A0A7J9AZX3_9ROSI</name>
<feature type="region of interest" description="Disordered" evidence="1">
    <location>
        <begin position="39"/>
        <end position="61"/>
    </location>
</feature>
<evidence type="ECO:0000313" key="3">
    <source>
        <dbReference type="Proteomes" id="UP000593574"/>
    </source>
</evidence>
<reference evidence="2 3" key="1">
    <citation type="journal article" date="2019" name="Genome Biol. Evol.">
        <title>Insights into the evolution of the New World diploid cottons (Gossypium, subgenus Houzingenia) based on genome sequencing.</title>
        <authorList>
            <person name="Grover C.E."/>
            <person name="Arick M.A. 2nd"/>
            <person name="Thrash A."/>
            <person name="Conover J.L."/>
            <person name="Sanders W.S."/>
            <person name="Peterson D.G."/>
            <person name="Frelichowski J.E."/>
            <person name="Scheffler J.A."/>
            <person name="Scheffler B.E."/>
            <person name="Wendel J.F."/>
        </authorList>
    </citation>
    <scope>NUCLEOTIDE SEQUENCE [LARGE SCALE GENOMIC DNA]</scope>
    <source>
        <strain evidence="2">4</strain>
        <tissue evidence="2">Leaf</tissue>
    </source>
</reference>
<accession>A0A7J9AZX3</accession>
<comment type="caution">
    <text evidence="2">The sequence shown here is derived from an EMBL/GenBank/DDBJ whole genome shotgun (WGS) entry which is preliminary data.</text>
</comment>
<dbReference type="Proteomes" id="UP000593574">
    <property type="component" value="Unassembled WGS sequence"/>
</dbReference>
<sequence length="61" mass="6899">MKVPLDLLAEMLTDCEARQQELLSNVSFQANLVQQHENIDDTISKSDRGARTSYRGNGRFS</sequence>
<organism evidence="2 3">
    <name type="scientific">Gossypium laxum</name>
    <dbReference type="NCBI Taxonomy" id="34288"/>
    <lineage>
        <taxon>Eukaryota</taxon>
        <taxon>Viridiplantae</taxon>
        <taxon>Streptophyta</taxon>
        <taxon>Embryophyta</taxon>
        <taxon>Tracheophyta</taxon>
        <taxon>Spermatophyta</taxon>
        <taxon>Magnoliopsida</taxon>
        <taxon>eudicotyledons</taxon>
        <taxon>Gunneridae</taxon>
        <taxon>Pentapetalae</taxon>
        <taxon>rosids</taxon>
        <taxon>malvids</taxon>
        <taxon>Malvales</taxon>
        <taxon>Malvaceae</taxon>
        <taxon>Malvoideae</taxon>
        <taxon>Gossypium</taxon>
    </lineage>
</organism>
<dbReference type="AlphaFoldDB" id="A0A7J9AZX3"/>
<proteinExistence type="predicted"/>
<protein>
    <submittedName>
        <fullName evidence="2">Uncharacterized protein</fullName>
    </submittedName>
</protein>
<dbReference type="EMBL" id="JABEZV010438742">
    <property type="protein sequence ID" value="MBA0729628.1"/>
    <property type="molecule type" value="Genomic_DNA"/>
</dbReference>
<gene>
    <name evidence="2" type="ORF">Golax_020299</name>
</gene>
<evidence type="ECO:0000313" key="2">
    <source>
        <dbReference type="EMBL" id="MBA0729628.1"/>
    </source>
</evidence>